<proteinExistence type="inferred from homology"/>
<protein>
    <submittedName>
        <fullName evidence="5">S66 peptidase family protein</fullName>
    </submittedName>
</protein>
<comment type="similarity">
    <text evidence="1">Belongs to the peptidase S66 family.</text>
</comment>
<sequence length="330" mass="37187">MQRLRIGDHIGIFSPSSPATVTAAPRFNRAKQFLTEKGFQIIEGQLTGKQDGYRSGSPKERAEELNRLIRNPDIKMIMSTIGGTNSNSMLPYIDYEAFQLNPKLIVGYSDVTVILLAIYAKTGIPTYYGPAFIPSFGEFEPLVHETYRYFEQFFIRKQKLPYSIEIPSLWTEDSVNWLEKTHEKKLKNNEWITVNSGIAEGRLIGGNLNAIYGSIGSPFMPKFKKGDILLIEDSIKNAETVEKNFAMLKNHGVFNLVSGILVGKYERFDDMGTGKKPYEILTEIIDNPSIPILAEFDSCHTHPMIPMPIGKKVSLDAANKTVELVENWIV</sequence>
<organism evidence="5 6">
    <name type="scientific">Lysinibacillus zambalensis</name>
    <dbReference type="NCBI Taxonomy" id="3160866"/>
    <lineage>
        <taxon>Bacteria</taxon>
        <taxon>Bacillati</taxon>
        <taxon>Bacillota</taxon>
        <taxon>Bacilli</taxon>
        <taxon>Bacillales</taxon>
        <taxon>Bacillaceae</taxon>
        <taxon>Lysinibacillus</taxon>
    </lineage>
</organism>
<dbReference type="Gene3D" id="3.50.30.60">
    <property type="entry name" value="LD-carboxypeptidase A C-terminal domain-like"/>
    <property type="match status" value="1"/>
</dbReference>
<dbReference type="PANTHER" id="PTHR30237">
    <property type="entry name" value="MURAMOYLTETRAPEPTIDE CARBOXYPEPTIDASE"/>
    <property type="match status" value="1"/>
</dbReference>
<evidence type="ECO:0000259" key="4">
    <source>
        <dbReference type="Pfam" id="PF17676"/>
    </source>
</evidence>
<dbReference type="Proteomes" id="UP001478862">
    <property type="component" value="Unassembled WGS sequence"/>
</dbReference>
<dbReference type="InterPro" id="IPR040921">
    <property type="entry name" value="Peptidase_S66C"/>
</dbReference>
<dbReference type="InterPro" id="IPR027461">
    <property type="entry name" value="Carboxypeptidase_A_C_sf"/>
</dbReference>
<dbReference type="PANTHER" id="PTHR30237:SF5">
    <property type="entry name" value="CARBOXYPEPTIDASE VC_A0337-RELATED"/>
    <property type="match status" value="1"/>
</dbReference>
<accession>A0ABV1MQR9</accession>
<keyword evidence="6" id="KW-1185">Reference proteome</keyword>
<dbReference type="CDD" id="cd07062">
    <property type="entry name" value="Peptidase_S66_mccF_like"/>
    <property type="match status" value="1"/>
</dbReference>
<keyword evidence="2" id="KW-0378">Hydrolase</keyword>
<evidence type="ECO:0000256" key="1">
    <source>
        <dbReference type="ARBA" id="ARBA00010233"/>
    </source>
</evidence>
<name>A0ABV1MQR9_9BACI</name>
<evidence type="ECO:0000313" key="5">
    <source>
        <dbReference type="EMBL" id="MEQ6354853.1"/>
    </source>
</evidence>
<comment type="caution">
    <text evidence="5">The sequence shown here is derived from an EMBL/GenBank/DDBJ whole genome shotgun (WGS) entry which is preliminary data.</text>
</comment>
<feature type="domain" description="LD-carboxypeptidase C-terminal" evidence="4">
    <location>
        <begin position="200"/>
        <end position="315"/>
    </location>
</feature>
<evidence type="ECO:0000259" key="3">
    <source>
        <dbReference type="Pfam" id="PF02016"/>
    </source>
</evidence>
<dbReference type="Pfam" id="PF02016">
    <property type="entry name" value="Peptidase_S66"/>
    <property type="match status" value="1"/>
</dbReference>
<dbReference type="Pfam" id="PF17676">
    <property type="entry name" value="Peptidase_S66C"/>
    <property type="match status" value="1"/>
</dbReference>
<dbReference type="RefSeq" id="WP_349659493.1">
    <property type="nucleotide sequence ID" value="NZ_JBEGDG010000005.1"/>
</dbReference>
<dbReference type="EMBL" id="JBEGDG010000005">
    <property type="protein sequence ID" value="MEQ6354853.1"/>
    <property type="molecule type" value="Genomic_DNA"/>
</dbReference>
<dbReference type="SUPFAM" id="SSF52317">
    <property type="entry name" value="Class I glutamine amidotransferase-like"/>
    <property type="match status" value="1"/>
</dbReference>
<gene>
    <name evidence="5" type="ORF">ABNX05_09505</name>
</gene>
<dbReference type="InterPro" id="IPR003507">
    <property type="entry name" value="S66_fam"/>
</dbReference>
<dbReference type="InterPro" id="IPR027478">
    <property type="entry name" value="LdcA_N"/>
</dbReference>
<dbReference type="SUPFAM" id="SSF141986">
    <property type="entry name" value="LD-carboxypeptidase A C-terminal domain-like"/>
    <property type="match status" value="1"/>
</dbReference>
<reference evidence="5 6" key="1">
    <citation type="submission" date="2024-06" db="EMBL/GenBank/DDBJ databases">
        <title>Lysinibacillus zambalefons sp. nov., a Novel Firmicute Isolated from the Poon Bato Zambales Hyperalkaline Spring.</title>
        <authorList>
            <person name="Aja J.A."/>
            <person name="Lazaro J.E.H."/>
            <person name="Llorin L.D."/>
            <person name="Lim K.R."/>
            <person name="Teodosio J."/>
            <person name="Dalisay D.S."/>
        </authorList>
    </citation>
    <scope>NUCLEOTIDE SEQUENCE [LARGE SCALE GENOMIC DNA]</scope>
    <source>
        <strain evidence="5 6">M3</strain>
    </source>
</reference>
<dbReference type="PIRSF" id="PIRSF028757">
    <property type="entry name" value="LD-carboxypeptidase"/>
    <property type="match status" value="1"/>
</dbReference>
<feature type="domain" description="LD-carboxypeptidase N-terminal" evidence="3">
    <location>
        <begin position="10"/>
        <end position="129"/>
    </location>
</feature>
<evidence type="ECO:0000313" key="6">
    <source>
        <dbReference type="Proteomes" id="UP001478862"/>
    </source>
</evidence>
<dbReference type="InterPro" id="IPR029062">
    <property type="entry name" value="Class_I_gatase-like"/>
</dbReference>
<dbReference type="InterPro" id="IPR040449">
    <property type="entry name" value="Peptidase_S66_N"/>
</dbReference>
<evidence type="ECO:0000256" key="2">
    <source>
        <dbReference type="ARBA" id="ARBA00022801"/>
    </source>
</evidence>
<dbReference type="Gene3D" id="3.40.50.10740">
    <property type="entry name" value="Class I glutamine amidotransferase-like"/>
    <property type="match status" value="1"/>
</dbReference>